<dbReference type="GO" id="GO:0005829">
    <property type="term" value="C:cytosol"/>
    <property type="evidence" value="ECO:0007669"/>
    <property type="project" value="TreeGrafter"/>
</dbReference>
<organism evidence="5 6">
    <name type="scientific">Methanohalarchaeum thermophilum</name>
    <dbReference type="NCBI Taxonomy" id="1903181"/>
    <lineage>
        <taxon>Archaea</taxon>
        <taxon>Methanobacteriati</taxon>
        <taxon>Methanobacteriota</taxon>
        <taxon>Methanonatronarchaeia</taxon>
        <taxon>Methanonatronarchaeales</taxon>
        <taxon>Methanonatronarchaeaceae</taxon>
        <taxon>Candidatus Methanohalarchaeum</taxon>
    </lineage>
</organism>
<dbReference type="PANTHER" id="PTHR10515">
    <property type="entry name" value="THYMIDINE PHOSPHORYLASE"/>
    <property type="match status" value="1"/>
</dbReference>
<dbReference type="InterPro" id="IPR036566">
    <property type="entry name" value="PYNP-like_C_sf"/>
</dbReference>
<dbReference type="STRING" id="1903181.BTN85_1837"/>
<sequence length="490" mass="53395">MKVKNIDMEASSPIVILNKKDAEELGLNPLDRIEIDTSDNHLVGVVDITDKMVEEGEIGVSGGIEEIEGLVDVTLASRPKSVEHIRSKLDDKELSEKDFYEIVEDIYYNRLSDVELGGYVSGTYTNGLSLEETVYLTKAMTDIGDIITWNDEIIADKHSIGGVAGNRVTPITVPIVAAAGIKIPKTSSRAITSPAGTADTMEVFCDVDFSIEKIKEIVNEKNGCLVWGGSVKLSPVDDQIIRAENPLSVDPKGQVIASVLSKKKSAGSNRVLIDIPYGESSKVENIAEARDIAERFKKVGSELDIKIKCTITRGHEPIGKGIGPVLEAIDILKVLKNNGPSDLKVKSAKLAEIILDMCNSKKNAIDILESGKALEKFREIIEAQNGSPKIEAKDLQPGKHKTKIRSCRSGIVTHINNNLISKIARHAGAPKDKGAGIKLKKKVNDKVNENEELFTIFAENNTKLKNAERITDGCEAVRVRGEKESLVEQI</sequence>
<evidence type="ECO:0000256" key="2">
    <source>
        <dbReference type="ARBA" id="ARBA00022679"/>
    </source>
</evidence>
<dbReference type="NCBIfam" id="NF003338">
    <property type="entry name" value="PRK04350.1"/>
    <property type="match status" value="1"/>
</dbReference>
<comment type="caution">
    <text evidence="5">The sequence shown here is derived from an EMBL/GenBank/DDBJ whole genome shotgun (WGS) entry which is preliminary data.</text>
</comment>
<dbReference type="EMBL" id="MSDW01000002">
    <property type="protein sequence ID" value="OKY77190.1"/>
    <property type="molecule type" value="Genomic_DNA"/>
</dbReference>
<dbReference type="InterPro" id="IPR000053">
    <property type="entry name" value="Thymidine/pyrmidine_PPase"/>
</dbReference>
<evidence type="ECO:0000256" key="3">
    <source>
        <dbReference type="NCBIfam" id="TIGR03327"/>
    </source>
</evidence>
<reference evidence="5" key="1">
    <citation type="submission" date="2016-12" db="EMBL/GenBank/DDBJ databases">
        <title>Discovery of methanogenic haloarchaea.</title>
        <authorList>
            <person name="Sorokin D.Y."/>
            <person name="Makarova K.S."/>
            <person name="Abbas B."/>
            <person name="Ferrer M."/>
            <person name="Golyshin P.N."/>
        </authorList>
    </citation>
    <scope>NUCLEOTIDE SEQUENCE [LARGE SCALE GENOMIC DNA]</scope>
    <source>
        <strain evidence="5">HMET1</strain>
    </source>
</reference>
<dbReference type="InParanoid" id="A0A1Q6DS31"/>
<evidence type="ECO:0000259" key="4">
    <source>
        <dbReference type="SMART" id="SM00941"/>
    </source>
</evidence>
<accession>A0A1Q6DS31</accession>
<dbReference type="FunCoup" id="A0A1Q6DS31">
    <property type="interactions" value="22"/>
</dbReference>
<keyword evidence="1" id="KW-0328">Glycosyltransferase</keyword>
<dbReference type="InterPro" id="IPR017713">
    <property type="entry name" value="AMP_phosphorylase"/>
</dbReference>
<dbReference type="Gene3D" id="3.40.1030.10">
    <property type="entry name" value="Nucleoside phosphorylase/phosphoribosyltransferase catalytic domain"/>
    <property type="match status" value="1"/>
</dbReference>
<dbReference type="Gene3D" id="3.90.1170.30">
    <property type="entry name" value="Pyrimidine nucleoside phosphorylase-like, C-terminal domain"/>
    <property type="match status" value="1"/>
</dbReference>
<dbReference type="NCBIfam" id="TIGR02645">
    <property type="entry name" value="ARCH_P_rylase"/>
    <property type="match status" value="1"/>
</dbReference>
<dbReference type="PROSITE" id="PS00647">
    <property type="entry name" value="THYMID_PHOSPHORYLASE"/>
    <property type="match status" value="1"/>
</dbReference>
<dbReference type="GO" id="GO:0016763">
    <property type="term" value="F:pentosyltransferase activity"/>
    <property type="evidence" value="ECO:0007669"/>
    <property type="project" value="InterPro"/>
</dbReference>
<dbReference type="GO" id="GO:0046125">
    <property type="term" value="P:pyrimidine deoxyribonucleoside metabolic process"/>
    <property type="evidence" value="ECO:0007669"/>
    <property type="project" value="InterPro"/>
</dbReference>
<dbReference type="NCBIfam" id="TIGR03327">
    <property type="entry name" value="AMP_phos"/>
    <property type="match status" value="1"/>
</dbReference>
<dbReference type="InterPro" id="IPR013102">
    <property type="entry name" value="PYNP_C"/>
</dbReference>
<feature type="domain" description="Pyrimidine nucleoside phosphorylase C-terminal" evidence="4">
    <location>
        <begin position="411"/>
        <end position="478"/>
    </location>
</feature>
<dbReference type="Pfam" id="PF02885">
    <property type="entry name" value="Glycos_trans_3N"/>
    <property type="match status" value="1"/>
</dbReference>
<dbReference type="GO" id="GO:0006206">
    <property type="term" value="P:pyrimidine nucleobase metabolic process"/>
    <property type="evidence" value="ECO:0007669"/>
    <property type="project" value="InterPro"/>
</dbReference>
<dbReference type="SMART" id="SM00941">
    <property type="entry name" value="PYNP_C"/>
    <property type="match status" value="1"/>
</dbReference>
<dbReference type="InterPro" id="IPR035902">
    <property type="entry name" value="Nuc_phospho_transferase"/>
</dbReference>
<keyword evidence="6" id="KW-1185">Reference proteome</keyword>
<dbReference type="Proteomes" id="UP000185744">
    <property type="component" value="Unassembled WGS sequence"/>
</dbReference>
<protein>
    <recommendedName>
        <fullName evidence="3">AMP phosphorylase</fullName>
        <ecNumber evidence="3">2.4.2.57</ecNumber>
    </recommendedName>
</protein>
<keyword evidence="2" id="KW-0808">Transferase</keyword>
<evidence type="ECO:0000313" key="5">
    <source>
        <dbReference type="EMBL" id="OKY77190.1"/>
    </source>
</evidence>
<gene>
    <name evidence="5" type="ORF">BTN85_1837</name>
</gene>
<dbReference type="GO" id="GO:0004645">
    <property type="term" value="F:1,4-alpha-oligoglucan phosphorylase activity"/>
    <property type="evidence" value="ECO:0007669"/>
    <property type="project" value="InterPro"/>
</dbReference>
<dbReference type="SUPFAM" id="SSF54680">
    <property type="entry name" value="Pyrimidine nucleoside phosphorylase C-terminal domain"/>
    <property type="match status" value="1"/>
</dbReference>
<dbReference type="InterPro" id="IPR036320">
    <property type="entry name" value="Glycosyl_Trfase_fam3_N_dom_sf"/>
</dbReference>
<dbReference type="Pfam" id="PF07831">
    <property type="entry name" value="PYNP_C"/>
    <property type="match status" value="1"/>
</dbReference>
<dbReference type="SUPFAM" id="SSF52418">
    <property type="entry name" value="Nucleoside phosphorylase/phosphoribosyltransferase catalytic domain"/>
    <property type="match status" value="1"/>
</dbReference>
<dbReference type="PANTHER" id="PTHR10515:SF0">
    <property type="entry name" value="THYMIDINE PHOSPHORYLASE"/>
    <property type="match status" value="1"/>
</dbReference>
<dbReference type="InterPro" id="IPR017872">
    <property type="entry name" value="Pyrmidine_PPase_CS"/>
</dbReference>
<dbReference type="EC" id="2.4.2.57" evidence="3"/>
<dbReference type="AlphaFoldDB" id="A0A1Q6DS31"/>
<evidence type="ECO:0000313" key="6">
    <source>
        <dbReference type="Proteomes" id="UP000185744"/>
    </source>
</evidence>
<dbReference type="InterPro" id="IPR000312">
    <property type="entry name" value="Glycosyl_Trfase_fam3"/>
</dbReference>
<name>A0A1Q6DS31_METT1</name>
<dbReference type="InterPro" id="IPR017459">
    <property type="entry name" value="Glycosyl_Trfase_fam3_N_dom"/>
</dbReference>
<dbReference type="Pfam" id="PF00591">
    <property type="entry name" value="Glycos_transf_3"/>
    <property type="match status" value="1"/>
</dbReference>
<dbReference type="Gene3D" id="2.40.40.20">
    <property type="match status" value="1"/>
</dbReference>
<dbReference type="SUPFAM" id="SSF47648">
    <property type="entry name" value="Nucleoside phosphorylase/phosphoribosyltransferase N-terminal domain"/>
    <property type="match status" value="1"/>
</dbReference>
<evidence type="ECO:0000256" key="1">
    <source>
        <dbReference type="ARBA" id="ARBA00022676"/>
    </source>
</evidence>
<dbReference type="Gene3D" id="1.20.970.10">
    <property type="entry name" value="Transferase, Pyrimidine Nucleoside Phosphorylase, Chain C"/>
    <property type="match status" value="1"/>
</dbReference>
<proteinExistence type="predicted"/>
<dbReference type="InterPro" id="IPR013466">
    <property type="entry name" value="Thymidine/AMP_Pase"/>
</dbReference>